<evidence type="ECO:0000256" key="3">
    <source>
        <dbReference type="PROSITE-ProRule" id="PRU00176"/>
    </source>
</evidence>
<dbReference type="InterPro" id="IPR000504">
    <property type="entry name" value="RRM_dom"/>
</dbReference>
<dbReference type="SUPFAM" id="SSF54928">
    <property type="entry name" value="RNA-binding domain, RBD"/>
    <property type="match status" value="1"/>
</dbReference>
<dbReference type="GO" id="GO:0003723">
    <property type="term" value="F:RNA binding"/>
    <property type="evidence" value="ECO:0007669"/>
    <property type="project" value="UniProtKB-UniRule"/>
</dbReference>
<feature type="compositionally biased region" description="Basic and acidic residues" evidence="4">
    <location>
        <begin position="516"/>
        <end position="527"/>
    </location>
</feature>
<feature type="region of interest" description="Disordered" evidence="4">
    <location>
        <begin position="106"/>
        <end position="155"/>
    </location>
</feature>
<keyword evidence="7" id="KW-1185">Reference proteome</keyword>
<dbReference type="PANTHER" id="PTHR24012">
    <property type="entry name" value="RNA BINDING PROTEIN"/>
    <property type="match status" value="1"/>
</dbReference>
<evidence type="ECO:0000313" key="6">
    <source>
        <dbReference type="EMBL" id="MDI1486360.1"/>
    </source>
</evidence>
<evidence type="ECO:0000256" key="1">
    <source>
        <dbReference type="ARBA" id="ARBA00022737"/>
    </source>
</evidence>
<sequence>MHSEHGNAVDSLTESFENANLQTNSYGAQDNAVSGYVPNGGQSFDTKGGSKMNGNLLYHLNEGSYTQAGPIPAQAAFRQFPQVFNWPTHSTSPYQIGPFQSYVSTGSTHGPNTPRGPQWLSSQAMSPVPELMEPRRRSWSSHDETSPQTPTFGPGQAYPYVPGQSPAAYSTPSPMSASNANYAHFWKQPDGEVVLVDFWALVNREPAIPEPVPAIRSGPDGGRGTLDKILDNRDGTTNVYVRGLQPDTSDDMLTAYGAKFGPVVSCKSIIDASTNHCKGFGFIKYHNYVDAENCIRGFWHRGYEAKFARKSHNSRLKDLARPDNTNLYVSNLPRLINEEGLKKLFQTVFPEDSFPHHQAGSCKILKDSCGVGRGVGFARFETPIICEEIIEAFNNRSFGEGKDATALQIRYADTEEQKQLKAFTAVKRQFKADEYNEAVYGVPFNTYSPGNASYQSPLQSRTQGINGSWINLSPASSVSPASLSNHQYSVLRSRQASSSMGRGLGTAPFDESSGAIDHHMNRVKIEQPDTAATPKTVNAEKVKAESTDEASSSQSEDATTLVENTKPSSKSSTNEPIVSPTKSML</sequence>
<dbReference type="InterPro" id="IPR012677">
    <property type="entry name" value="Nucleotide-bd_a/b_plait_sf"/>
</dbReference>
<dbReference type="PROSITE" id="PS50102">
    <property type="entry name" value="RRM"/>
    <property type="match status" value="2"/>
</dbReference>
<dbReference type="AlphaFoldDB" id="A0AA43TTN1"/>
<feature type="region of interest" description="Disordered" evidence="4">
    <location>
        <begin position="494"/>
        <end position="585"/>
    </location>
</feature>
<organism evidence="6 7">
    <name type="scientific">Ramalina farinacea</name>
    <dbReference type="NCBI Taxonomy" id="258253"/>
    <lineage>
        <taxon>Eukaryota</taxon>
        <taxon>Fungi</taxon>
        <taxon>Dikarya</taxon>
        <taxon>Ascomycota</taxon>
        <taxon>Pezizomycotina</taxon>
        <taxon>Lecanoromycetes</taxon>
        <taxon>OSLEUM clade</taxon>
        <taxon>Lecanoromycetidae</taxon>
        <taxon>Lecanorales</taxon>
        <taxon>Lecanorineae</taxon>
        <taxon>Ramalinaceae</taxon>
        <taxon>Ramalina</taxon>
    </lineage>
</organism>
<feature type="domain" description="RRM" evidence="5">
    <location>
        <begin position="237"/>
        <end position="334"/>
    </location>
</feature>
<keyword evidence="2 3" id="KW-0694">RNA-binding</keyword>
<evidence type="ECO:0000256" key="4">
    <source>
        <dbReference type="SAM" id="MobiDB-lite"/>
    </source>
</evidence>
<protein>
    <recommendedName>
        <fullName evidence="5">RRM domain-containing protein</fullName>
    </recommendedName>
</protein>
<accession>A0AA43TTN1</accession>
<evidence type="ECO:0000313" key="7">
    <source>
        <dbReference type="Proteomes" id="UP001161017"/>
    </source>
</evidence>
<dbReference type="Gene3D" id="3.30.70.330">
    <property type="match status" value="2"/>
</dbReference>
<feature type="compositionally biased region" description="Basic and acidic residues" evidence="4">
    <location>
        <begin position="132"/>
        <end position="145"/>
    </location>
</feature>
<evidence type="ECO:0000259" key="5">
    <source>
        <dbReference type="PROSITE" id="PS50102"/>
    </source>
</evidence>
<feature type="domain" description="RRM" evidence="5">
    <location>
        <begin position="325"/>
        <end position="414"/>
    </location>
</feature>
<evidence type="ECO:0000256" key="2">
    <source>
        <dbReference type="ARBA" id="ARBA00022884"/>
    </source>
</evidence>
<name>A0AA43TTN1_9LECA</name>
<proteinExistence type="predicted"/>
<comment type="caution">
    <text evidence="6">The sequence shown here is derived from an EMBL/GenBank/DDBJ whole genome shotgun (WGS) entry which is preliminary data.</text>
</comment>
<feature type="compositionally biased region" description="Polar residues" evidence="4">
    <location>
        <begin position="549"/>
        <end position="585"/>
    </location>
</feature>
<dbReference type="InterPro" id="IPR035979">
    <property type="entry name" value="RBD_domain_sf"/>
</dbReference>
<keyword evidence="1" id="KW-0677">Repeat</keyword>
<dbReference type="Proteomes" id="UP001161017">
    <property type="component" value="Unassembled WGS sequence"/>
</dbReference>
<dbReference type="Pfam" id="PF00076">
    <property type="entry name" value="RRM_1"/>
    <property type="match status" value="2"/>
</dbReference>
<dbReference type="SMART" id="SM00360">
    <property type="entry name" value="RRM"/>
    <property type="match status" value="2"/>
</dbReference>
<gene>
    <name evidence="6" type="ORF">OHK93_005587</name>
</gene>
<reference evidence="6" key="1">
    <citation type="journal article" date="2023" name="Genome Biol. Evol.">
        <title>First Whole Genome Sequence and Flow Cytometry Genome Size Data for the Lichen-Forming Fungus Ramalina farinacea (Ascomycota).</title>
        <authorList>
            <person name="Llewellyn T."/>
            <person name="Mian S."/>
            <person name="Hill R."/>
            <person name="Leitch I.J."/>
            <person name="Gaya E."/>
        </authorList>
    </citation>
    <scope>NUCLEOTIDE SEQUENCE</scope>
    <source>
        <strain evidence="6">LIQ254RAFAR</strain>
    </source>
</reference>
<dbReference type="EMBL" id="JAPUFD010000003">
    <property type="protein sequence ID" value="MDI1486360.1"/>
    <property type="molecule type" value="Genomic_DNA"/>
</dbReference>